<evidence type="ECO:0000256" key="2">
    <source>
        <dbReference type="SAM" id="MobiDB-lite"/>
    </source>
</evidence>
<dbReference type="GO" id="GO:0042834">
    <property type="term" value="F:peptidoglycan binding"/>
    <property type="evidence" value="ECO:0007669"/>
    <property type="project" value="InterPro"/>
</dbReference>
<dbReference type="PROSITE" id="PS51724">
    <property type="entry name" value="SPOR"/>
    <property type="match status" value="1"/>
</dbReference>
<evidence type="ECO:0000313" key="5">
    <source>
        <dbReference type="Proteomes" id="UP000824201"/>
    </source>
</evidence>
<dbReference type="InterPro" id="IPR050695">
    <property type="entry name" value="N-acetylmuramoyl_amidase_3"/>
</dbReference>
<protein>
    <submittedName>
        <fullName evidence="4">N-acetylmuramoyl-L-alanine amidase</fullName>
    </submittedName>
</protein>
<dbReference type="Pfam" id="PF01520">
    <property type="entry name" value="Amidase_3"/>
    <property type="match status" value="1"/>
</dbReference>
<dbReference type="AlphaFoldDB" id="A0A9D1EGW4"/>
<dbReference type="PANTHER" id="PTHR30404:SF0">
    <property type="entry name" value="N-ACETYLMURAMOYL-L-ALANINE AMIDASE AMIC"/>
    <property type="match status" value="1"/>
</dbReference>
<dbReference type="Pfam" id="PF05036">
    <property type="entry name" value="SPOR"/>
    <property type="match status" value="1"/>
</dbReference>
<dbReference type="GO" id="GO:0030288">
    <property type="term" value="C:outer membrane-bounded periplasmic space"/>
    <property type="evidence" value="ECO:0007669"/>
    <property type="project" value="TreeGrafter"/>
</dbReference>
<dbReference type="SUPFAM" id="SSF110997">
    <property type="entry name" value="Sporulation related repeat"/>
    <property type="match status" value="1"/>
</dbReference>
<evidence type="ECO:0000259" key="3">
    <source>
        <dbReference type="PROSITE" id="PS51724"/>
    </source>
</evidence>
<dbReference type="Gene3D" id="3.30.70.1070">
    <property type="entry name" value="Sporulation related repeat"/>
    <property type="match status" value="1"/>
</dbReference>
<dbReference type="EMBL" id="DVHN01000193">
    <property type="protein sequence ID" value="HIR89945.1"/>
    <property type="molecule type" value="Genomic_DNA"/>
</dbReference>
<dbReference type="GO" id="GO:0009253">
    <property type="term" value="P:peptidoglycan catabolic process"/>
    <property type="evidence" value="ECO:0007669"/>
    <property type="project" value="InterPro"/>
</dbReference>
<accession>A0A9D1EGW4</accession>
<dbReference type="CDD" id="cd02696">
    <property type="entry name" value="MurNAc-LAA"/>
    <property type="match status" value="1"/>
</dbReference>
<dbReference type="PANTHER" id="PTHR30404">
    <property type="entry name" value="N-ACETYLMURAMOYL-L-ALANINE AMIDASE"/>
    <property type="match status" value="1"/>
</dbReference>
<proteinExistence type="predicted"/>
<dbReference type="GO" id="GO:0008745">
    <property type="term" value="F:N-acetylmuramoyl-L-alanine amidase activity"/>
    <property type="evidence" value="ECO:0007669"/>
    <property type="project" value="InterPro"/>
</dbReference>
<dbReference type="InterPro" id="IPR007730">
    <property type="entry name" value="SPOR-like_dom"/>
</dbReference>
<dbReference type="SUPFAM" id="SSF53187">
    <property type="entry name" value="Zn-dependent exopeptidases"/>
    <property type="match status" value="1"/>
</dbReference>
<organism evidence="4 5">
    <name type="scientific">Candidatus Fimimorpha faecalis</name>
    <dbReference type="NCBI Taxonomy" id="2840824"/>
    <lineage>
        <taxon>Bacteria</taxon>
        <taxon>Bacillati</taxon>
        <taxon>Bacillota</taxon>
        <taxon>Clostridia</taxon>
        <taxon>Eubacteriales</taxon>
        <taxon>Candidatus Fimimorpha</taxon>
    </lineage>
</organism>
<sequence>MAKVAIDAGHGGRDPGAVYEGRREKDDTLRLALAVGEILERNGVDVTFTRTEDVYDSPVRKAQIANEAGVDYLVSIHRNAMPIPGSASGIETLVYKSGNEASALAEDINEELEMVGFENRGVIPRPNLAVLRRSQMPAVLVEVGFIDNEEDNEQFDEKFNEIAEAIANGILRYLGTNRPDDPNHSKRLYRVQVGAFRKREFAYQLTEQLQQEGYPAFTIFEDGLYKVQVGAFQYLDNAVRMEQRLRRAGYQTYLTT</sequence>
<dbReference type="Gene3D" id="3.40.630.40">
    <property type="entry name" value="Zn-dependent exopeptidases"/>
    <property type="match status" value="1"/>
</dbReference>
<evidence type="ECO:0000256" key="1">
    <source>
        <dbReference type="ARBA" id="ARBA00022801"/>
    </source>
</evidence>
<dbReference type="Proteomes" id="UP000824201">
    <property type="component" value="Unassembled WGS sequence"/>
</dbReference>
<comment type="caution">
    <text evidence="4">The sequence shown here is derived from an EMBL/GenBank/DDBJ whole genome shotgun (WGS) entry which is preliminary data.</text>
</comment>
<keyword evidence="1" id="KW-0378">Hydrolase</keyword>
<name>A0A9D1EGW4_9FIRM</name>
<evidence type="ECO:0000313" key="4">
    <source>
        <dbReference type="EMBL" id="HIR89945.1"/>
    </source>
</evidence>
<feature type="domain" description="SPOR" evidence="3">
    <location>
        <begin position="183"/>
        <end position="256"/>
    </location>
</feature>
<feature type="region of interest" description="Disordered" evidence="2">
    <location>
        <begin position="1"/>
        <end position="20"/>
    </location>
</feature>
<dbReference type="SMART" id="SM00646">
    <property type="entry name" value="Ami_3"/>
    <property type="match status" value="1"/>
</dbReference>
<dbReference type="InterPro" id="IPR036680">
    <property type="entry name" value="SPOR-like_sf"/>
</dbReference>
<reference evidence="4" key="1">
    <citation type="submission" date="2020-10" db="EMBL/GenBank/DDBJ databases">
        <authorList>
            <person name="Gilroy R."/>
        </authorList>
    </citation>
    <scope>NUCLEOTIDE SEQUENCE</scope>
    <source>
        <strain evidence="4">ChiW13-3771</strain>
    </source>
</reference>
<gene>
    <name evidence="4" type="ORF">IAC96_13455</name>
</gene>
<dbReference type="InterPro" id="IPR002508">
    <property type="entry name" value="MurNAc-LAA_cat"/>
</dbReference>
<reference evidence="4" key="2">
    <citation type="journal article" date="2021" name="PeerJ">
        <title>Extensive microbial diversity within the chicken gut microbiome revealed by metagenomics and culture.</title>
        <authorList>
            <person name="Gilroy R."/>
            <person name="Ravi A."/>
            <person name="Getino M."/>
            <person name="Pursley I."/>
            <person name="Horton D.L."/>
            <person name="Alikhan N.F."/>
            <person name="Baker D."/>
            <person name="Gharbi K."/>
            <person name="Hall N."/>
            <person name="Watson M."/>
            <person name="Adriaenssens E.M."/>
            <person name="Foster-Nyarko E."/>
            <person name="Jarju S."/>
            <person name="Secka A."/>
            <person name="Antonio M."/>
            <person name="Oren A."/>
            <person name="Chaudhuri R.R."/>
            <person name="La Ragione R."/>
            <person name="Hildebrand F."/>
            <person name="Pallen M.J."/>
        </authorList>
    </citation>
    <scope>NUCLEOTIDE SEQUENCE</scope>
    <source>
        <strain evidence="4">ChiW13-3771</strain>
    </source>
</reference>